<keyword evidence="4 5" id="KW-0408">Iron</keyword>
<evidence type="ECO:0000256" key="1">
    <source>
        <dbReference type="ARBA" id="ARBA00006787"/>
    </source>
</evidence>
<dbReference type="Proteomes" id="UP000266673">
    <property type="component" value="Unassembled WGS sequence"/>
</dbReference>
<proteinExistence type="inferred from homology"/>
<dbReference type="AlphaFoldDB" id="A0A397UMC9"/>
<dbReference type="GO" id="GO:0046872">
    <property type="term" value="F:metal ion binding"/>
    <property type="evidence" value="ECO:0007669"/>
    <property type="project" value="UniProtKB-KW"/>
</dbReference>
<feature type="binding site" evidence="5">
    <location>
        <position position="72"/>
    </location>
    <ligand>
        <name>Fe cation</name>
        <dbReference type="ChEBI" id="CHEBI:24875"/>
        <note>catalytic</note>
    </ligand>
</feature>
<keyword evidence="3" id="KW-0560">Oxidoreductase</keyword>
<accession>A0A397UMC9</accession>
<keyword evidence="7" id="KW-1185">Reference proteome</keyword>
<protein>
    <submittedName>
        <fullName evidence="6">Carotenoid oxygenase</fullName>
    </submittedName>
</protein>
<comment type="caution">
    <text evidence="6">The sequence shown here is derived from an EMBL/GenBank/DDBJ whole genome shotgun (WGS) entry which is preliminary data.</text>
</comment>
<dbReference type="Pfam" id="PF03055">
    <property type="entry name" value="RPE65"/>
    <property type="match status" value="1"/>
</dbReference>
<dbReference type="InterPro" id="IPR004294">
    <property type="entry name" value="Carotenoid_Oase"/>
</dbReference>
<keyword evidence="2 5" id="KW-0479">Metal-binding</keyword>
<gene>
    <name evidence="6" type="ORF">C2G38_111576</name>
</gene>
<comment type="cofactor">
    <cofactor evidence="5">
        <name>Fe(2+)</name>
        <dbReference type="ChEBI" id="CHEBI:29033"/>
    </cofactor>
    <text evidence="5">Binds 1 Fe(2+) ion per subunit.</text>
</comment>
<evidence type="ECO:0000256" key="4">
    <source>
        <dbReference type="ARBA" id="ARBA00023004"/>
    </source>
</evidence>
<evidence type="ECO:0000313" key="7">
    <source>
        <dbReference type="Proteomes" id="UP000266673"/>
    </source>
</evidence>
<comment type="similarity">
    <text evidence="1">Belongs to the carotenoid oxygenase family.</text>
</comment>
<sequence>MVHFIIKLGCTPSEPIFVPALNAVEEDDGIITRIVLDGTKNTSFLLILDAKSFKEIARAEMKLGTVVPYGFHGLWNYLD</sequence>
<dbReference type="GO" id="GO:0010436">
    <property type="term" value="F:carotenoid dioxygenase activity"/>
    <property type="evidence" value="ECO:0007669"/>
    <property type="project" value="TreeGrafter"/>
</dbReference>
<dbReference type="PANTHER" id="PTHR10543:SF24">
    <property type="entry name" value="CAROTENOID ISOMEROOXYGENASE"/>
    <property type="match status" value="1"/>
</dbReference>
<dbReference type="STRING" id="44941.A0A397UMC9"/>
<evidence type="ECO:0000313" key="6">
    <source>
        <dbReference type="EMBL" id="RIB11400.1"/>
    </source>
</evidence>
<evidence type="ECO:0000256" key="2">
    <source>
        <dbReference type="ARBA" id="ARBA00022723"/>
    </source>
</evidence>
<name>A0A397UMC9_9GLOM</name>
<evidence type="ECO:0000256" key="5">
    <source>
        <dbReference type="PIRSR" id="PIRSR604294-1"/>
    </source>
</evidence>
<dbReference type="PANTHER" id="PTHR10543">
    <property type="entry name" value="BETA-CAROTENE DIOXYGENASE"/>
    <property type="match status" value="1"/>
</dbReference>
<reference evidence="6 7" key="1">
    <citation type="submission" date="2018-06" db="EMBL/GenBank/DDBJ databases">
        <title>Comparative genomics reveals the genomic features of Rhizophagus irregularis, R. cerebriforme, R. diaphanum and Gigaspora rosea, and their symbiotic lifestyle signature.</title>
        <authorList>
            <person name="Morin E."/>
            <person name="San Clemente H."/>
            <person name="Chen E.C.H."/>
            <person name="De La Providencia I."/>
            <person name="Hainaut M."/>
            <person name="Kuo A."/>
            <person name="Kohler A."/>
            <person name="Murat C."/>
            <person name="Tang N."/>
            <person name="Roy S."/>
            <person name="Loubradou J."/>
            <person name="Henrissat B."/>
            <person name="Grigoriev I.V."/>
            <person name="Corradi N."/>
            <person name="Roux C."/>
            <person name="Martin F.M."/>
        </authorList>
    </citation>
    <scope>NUCLEOTIDE SEQUENCE [LARGE SCALE GENOMIC DNA]</scope>
    <source>
        <strain evidence="6 7">DAOM 194757</strain>
    </source>
</reference>
<dbReference type="OrthoDB" id="407010at2759"/>
<organism evidence="6 7">
    <name type="scientific">Gigaspora rosea</name>
    <dbReference type="NCBI Taxonomy" id="44941"/>
    <lineage>
        <taxon>Eukaryota</taxon>
        <taxon>Fungi</taxon>
        <taxon>Fungi incertae sedis</taxon>
        <taxon>Mucoromycota</taxon>
        <taxon>Glomeromycotina</taxon>
        <taxon>Glomeromycetes</taxon>
        <taxon>Diversisporales</taxon>
        <taxon>Gigasporaceae</taxon>
        <taxon>Gigaspora</taxon>
    </lineage>
</organism>
<dbReference type="EMBL" id="QKWP01001138">
    <property type="protein sequence ID" value="RIB11400.1"/>
    <property type="molecule type" value="Genomic_DNA"/>
</dbReference>
<dbReference type="GO" id="GO:0016121">
    <property type="term" value="P:carotene catabolic process"/>
    <property type="evidence" value="ECO:0007669"/>
    <property type="project" value="TreeGrafter"/>
</dbReference>
<evidence type="ECO:0000256" key="3">
    <source>
        <dbReference type="ARBA" id="ARBA00023002"/>
    </source>
</evidence>